<evidence type="ECO:0000313" key="3">
    <source>
        <dbReference type="EMBL" id="CUU56535.1"/>
    </source>
</evidence>
<dbReference type="SUPFAM" id="SSF54637">
    <property type="entry name" value="Thioesterase/thiol ester dehydrase-isomerase"/>
    <property type="match status" value="1"/>
</dbReference>
<evidence type="ECO:0000259" key="2">
    <source>
        <dbReference type="Pfam" id="PF01575"/>
    </source>
</evidence>
<dbReference type="InterPro" id="IPR039375">
    <property type="entry name" value="NodN-like"/>
</dbReference>
<keyword evidence="4" id="KW-1185">Reference proteome</keyword>
<name>A0A0S4QLU3_9ACTN</name>
<dbReference type="InterPro" id="IPR002539">
    <property type="entry name" value="MaoC-like_dom"/>
</dbReference>
<dbReference type="PANTHER" id="PTHR42993">
    <property type="entry name" value="MAOC-LIKE DEHYDRATASE DOMAIN-CONTAINING PROTEIN"/>
    <property type="match status" value="1"/>
</dbReference>
<reference evidence="4" key="1">
    <citation type="submission" date="2015-11" db="EMBL/GenBank/DDBJ databases">
        <authorList>
            <person name="Varghese N."/>
        </authorList>
    </citation>
    <scope>NUCLEOTIDE SEQUENCE [LARGE SCALE GENOMIC DNA]</scope>
    <source>
        <strain evidence="4">DSM 45899</strain>
    </source>
</reference>
<proteinExistence type="inferred from homology"/>
<dbReference type="Gene3D" id="3.10.129.10">
    <property type="entry name" value="Hotdog Thioesterase"/>
    <property type="match status" value="1"/>
</dbReference>
<accession>A0A0S4QLU3</accession>
<dbReference type="PANTHER" id="PTHR42993:SF1">
    <property type="entry name" value="MAOC-LIKE DEHYDRATASE DOMAIN-CONTAINING PROTEIN"/>
    <property type="match status" value="1"/>
</dbReference>
<dbReference type="InterPro" id="IPR029069">
    <property type="entry name" value="HotDog_dom_sf"/>
</dbReference>
<protein>
    <submittedName>
        <fullName evidence="3">Acyl dehydratase</fullName>
    </submittedName>
</protein>
<evidence type="ECO:0000313" key="4">
    <source>
        <dbReference type="Proteomes" id="UP000198802"/>
    </source>
</evidence>
<sequence length="150" mass="16751">MEALQGVDALRAKVGRQLGTSSWHDVTQERIQAFADATEDWERIHLDPARAAQTPWGVTIVHGLYTLSLGPKFLYEIFSMSGHRLALNYGFDKVRFLSPVLVGSRIRMAAHLTGEERIRGGSKFRITQTFEIQDAGRPACVAESVVAYFD</sequence>
<gene>
    <name evidence="3" type="ORF">Ga0074812_10863</name>
</gene>
<organism evidence="3 4">
    <name type="scientific">Parafrankia irregularis</name>
    <dbReference type="NCBI Taxonomy" id="795642"/>
    <lineage>
        <taxon>Bacteria</taxon>
        <taxon>Bacillati</taxon>
        <taxon>Actinomycetota</taxon>
        <taxon>Actinomycetes</taxon>
        <taxon>Frankiales</taxon>
        <taxon>Frankiaceae</taxon>
        <taxon>Parafrankia</taxon>
    </lineage>
</organism>
<feature type="domain" description="MaoC-like" evidence="2">
    <location>
        <begin position="13"/>
        <end position="126"/>
    </location>
</feature>
<dbReference type="RefSeq" id="WP_091277073.1">
    <property type="nucleotide sequence ID" value="NZ_FAOZ01000008.1"/>
</dbReference>
<dbReference type="Proteomes" id="UP000198802">
    <property type="component" value="Unassembled WGS sequence"/>
</dbReference>
<dbReference type="EMBL" id="FAOZ01000008">
    <property type="protein sequence ID" value="CUU56535.1"/>
    <property type="molecule type" value="Genomic_DNA"/>
</dbReference>
<dbReference type="CDD" id="cd03450">
    <property type="entry name" value="NodN"/>
    <property type="match status" value="1"/>
</dbReference>
<dbReference type="AlphaFoldDB" id="A0A0S4QLU3"/>
<evidence type="ECO:0000256" key="1">
    <source>
        <dbReference type="ARBA" id="ARBA00005254"/>
    </source>
</evidence>
<dbReference type="Pfam" id="PF01575">
    <property type="entry name" value="MaoC_dehydratas"/>
    <property type="match status" value="1"/>
</dbReference>
<comment type="similarity">
    <text evidence="1">Belongs to the enoyl-CoA hydratase/isomerase family.</text>
</comment>